<reference evidence="2" key="1">
    <citation type="submission" date="2019-04" db="EMBL/GenBank/DDBJ databases">
        <title>Sequencing of skin fungus with MAO and IRED activity.</title>
        <authorList>
            <person name="Marsaioli A.J."/>
            <person name="Bonatto J.M.C."/>
            <person name="Reis Junior O."/>
        </authorList>
    </citation>
    <scope>NUCLEOTIDE SEQUENCE</scope>
    <source>
        <strain evidence="2">30M1</strain>
    </source>
</reference>
<organism evidence="2 3">
    <name type="scientific">Curvularia kusanoi</name>
    <name type="common">Cochliobolus kusanoi</name>
    <dbReference type="NCBI Taxonomy" id="90978"/>
    <lineage>
        <taxon>Eukaryota</taxon>
        <taxon>Fungi</taxon>
        <taxon>Dikarya</taxon>
        <taxon>Ascomycota</taxon>
        <taxon>Pezizomycotina</taxon>
        <taxon>Dothideomycetes</taxon>
        <taxon>Pleosporomycetidae</taxon>
        <taxon>Pleosporales</taxon>
        <taxon>Pleosporineae</taxon>
        <taxon>Pleosporaceae</taxon>
        <taxon>Curvularia</taxon>
    </lineage>
</organism>
<feature type="transmembrane region" description="Helical" evidence="1">
    <location>
        <begin position="133"/>
        <end position="159"/>
    </location>
</feature>
<evidence type="ECO:0000313" key="2">
    <source>
        <dbReference type="EMBL" id="KAF2999355.1"/>
    </source>
</evidence>
<sequence length="253" mass="28572">MLTVQITSYLQIICCQMPNGTLAGPGTFNAPTDCGLLRPGEYYPTKGTPCFFNYPGSNETYDIRVWDVNYQAMKNITHNCNKTETIELNKRQYDIQTLNGTIAYCYGGKAYDYRALQGKARCLPDTTNPTYQWGFSTMLSGIFVFIHFGWAVSMYIVWLDAQSRSTLIKEGDQMTPLRAAFAIAKAVKHKTGLGERQLVRHNTKDLDKELDGTRKAKGTKIEYSMFEVCYEEDVEDGKVRRRRNALALDGAAS</sequence>
<evidence type="ECO:0000313" key="3">
    <source>
        <dbReference type="Proteomes" id="UP000801428"/>
    </source>
</evidence>
<keyword evidence="1" id="KW-0812">Transmembrane</keyword>
<keyword evidence="3" id="KW-1185">Reference proteome</keyword>
<dbReference type="EMBL" id="SWKU01000017">
    <property type="protein sequence ID" value="KAF2999355.1"/>
    <property type="molecule type" value="Genomic_DNA"/>
</dbReference>
<accession>A0A9P4W6Q1</accession>
<keyword evidence="1" id="KW-1133">Transmembrane helix</keyword>
<dbReference type="OrthoDB" id="3903561at2759"/>
<comment type="caution">
    <text evidence="2">The sequence shown here is derived from an EMBL/GenBank/DDBJ whole genome shotgun (WGS) entry which is preliminary data.</text>
</comment>
<name>A0A9P4W6Q1_CURKU</name>
<dbReference type="Proteomes" id="UP000801428">
    <property type="component" value="Unassembled WGS sequence"/>
</dbReference>
<keyword evidence="1" id="KW-0472">Membrane</keyword>
<gene>
    <name evidence="2" type="ORF">E8E13_005914</name>
</gene>
<dbReference type="InterPro" id="IPR030934">
    <property type="entry name" value="Intein_C"/>
</dbReference>
<proteinExistence type="predicted"/>
<evidence type="ECO:0000256" key="1">
    <source>
        <dbReference type="SAM" id="Phobius"/>
    </source>
</evidence>
<dbReference type="AlphaFoldDB" id="A0A9P4W6Q1"/>
<dbReference type="PROSITE" id="PS50818">
    <property type="entry name" value="INTEIN_C_TER"/>
    <property type="match status" value="1"/>
</dbReference>
<protein>
    <submittedName>
        <fullName evidence="2">Uncharacterized protein</fullName>
    </submittedName>
</protein>